<dbReference type="InterPro" id="IPR007219">
    <property type="entry name" value="XnlR_reg_dom"/>
</dbReference>
<dbReference type="GO" id="GO:0000981">
    <property type="term" value="F:DNA-binding transcription factor activity, RNA polymerase II-specific"/>
    <property type="evidence" value="ECO:0007669"/>
    <property type="project" value="InterPro"/>
</dbReference>
<evidence type="ECO:0000256" key="1">
    <source>
        <dbReference type="ARBA" id="ARBA00004123"/>
    </source>
</evidence>
<keyword evidence="4" id="KW-0175">Coiled coil</keyword>
<dbReference type="GO" id="GO:0005634">
    <property type="term" value="C:nucleus"/>
    <property type="evidence" value="ECO:0007669"/>
    <property type="project" value="UniProtKB-SubCell"/>
</dbReference>
<dbReference type="CDD" id="cd12148">
    <property type="entry name" value="fungal_TF_MHR"/>
    <property type="match status" value="1"/>
</dbReference>
<evidence type="ECO:0000256" key="5">
    <source>
        <dbReference type="SAM" id="MobiDB-lite"/>
    </source>
</evidence>
<dbReference type="GO" id="GO:0006351">
    <property type="term" value="P:DNA-templated transcription"/>
    <property type="evidence" value="ECO:0007669"/>
    <property type="project" value="InterPro"/>
</dbReference>
<keyword evidence="3" id="KW-0539">Nucleus</keyword>
<feature type="compositionally biased region" description="Basic and acidic residues" evidence="5">
    <location>
        <begin position="115"/>
        <end position="126"/>
    </location>
</feature>
<dbReference type="SUPFAM" id="SSF57701">
    <property type="entry name" value="Zn2/Cys6 DNA-binding domain"/>
    <property type="match status" value="1"/>
</dbReference>
<evidence type="ECO:0000313" key="8">
    <source>
        <dbReference type="Proteomes" id="UP001301769"/>
    </source>
</evidence>
<dbReference type="AlphaFoldDB" id="A0AAN6XYP8"/>
<dbReference type="PANTHER" id="PTHR31001">
    <property type="entry name" value="UNCHARACTERIZED TRANSCRIPTIONAL REGULATORY PROTEIN"/>
    <property type="match status" value="1"/>
</dbReference>
<dbReference type="EMBL" id="MU858256">
    <property type="protein sequence ID" value="KAK4208141.1"/>
    <property type="molecule type" value="Genomic_DNA"/>
</dbReference>
<feature type="region of interest" description="Disordered" evidence="5">
    <location>
        <begin position="115"/>
        <end position="172"/>
    </location>
</feature>
<evidence type="ECO:0000313" key="7">
    <source>
        <dbReference type="EMBL" id="KAK4208141.1"/>
    </source>
</evidence>
<reference evidence="7" key="1">
    <citation type="journal article" date="2023" name="Mol. Phylogenet. Evol.">
        <title>Genome-scale phylogeny and comparative genomics of the fungal order Sordariales.</title>
        <authorList>
            <person name="Hensen N."/>
            <person name="Bonometti L."/>
            <person name="Westerberg I."/>
            <person name="Brannstrom I.O."/>
            <person name="Guillou S."/>
            <person name="Cros-Aarteil S."/>
            <person name="Calhoun S."/>
            <person name="Haridas S."/>
            <person name="Kuo A."/>
            <person name="Mondo S."/>
            <person name="Pangilinan J."/>
            <person name="Riley R."/>
            <person name="LaButti K."/>
            <person name="Andreopoulos B."/>
            <person name="Lipzen A."/>
            <person name="Chen C."/>
            <person name="Yan M."/>
            <person name="Daum C."/>
            <person name="Ng V."/>
            <person name="Clum A."/>
            <person name="Steindorff A."/>
            <person name="Ohm R.A."/>
            <person name="Martin F."/>
            <person name="Silar P."/>
            <person name="Natvig D.O."/>
            <person name="Lalanne C."/>
            <person name="Gautier V."/>
            <person name="Ament-Velasquez S.L."/>
            <person name="Kruys A."/>
            <person name="Hutchinson M.I."/>
            <person name="Powell A.J."/>
            <person name="Barry K."/>
            <person name="Miller A.N."/>
            <person name="Grigoriev I.V."/>
            <person name="Debuchy R."/>
            <person name="Gladieux P."/>
            <person name="Hiltunen Thoren M."/>
            <person name="Johannesson H."/>
        </authorList>
    </citation>
    <scope>NUCLEOTIDE SEQUENCE</scope>
    <source>
        <strain evidence="7">PSN293</strain>
    </source>
</reference>
<keyword evidence="8" id="KW-1185">Reference proteome</keyword>
<name>A0AAN6XYP8_9PEZI</name>
<dbReference type="Pfam" id="PF00172">
    <property type="entry name" value="Zn_clus"/>
    <property type="match status" value="1"/>
</dbReference>
<comment type="subcellular location">
    <subcellularLocation>
        <location evidence="1">Nucleus</location>
    </subcellularLocation>
</comment>
<accession>A0AAN6XYP8</accession>
<comment type="caution">
    <text evidence="7">The sequence shown here is derived from an EMBL/GenBank/DDBJ whole genome shotgun (WGS) entry which is preliminary data.</text>
</comment>
<dbReference type="InterPro" id="IPR050613">
    <property type="entry name" value="Sec_Metabolite_Reg"/>
</dbReference>
<proteinExistence type="predicted"/>
<dbReference type="InterPro" id="IPR001138">
    <property type="entry name" value="Zn2Cys6_DnaBD"/>
</dbReference>
<feature type="region of interest" description="Disordered" evidence="5">
    <location>
        <begin position="1"/>
        <end position="74"/>
    </location>
</feature>
<organism evidence="7 8">
    <name type="scientific">Rhypophila decipiens</name>
    <dbReference type="NCBI Taxonomy" id="261697"/>
    <lineage>
        <taxon>Eukaryota</taxon>
        <taxon>Fungi</taxon>
        <taxon>Dikarya</taxon>
        <taxon>Ascomycota</taxon>
        <taxon>Pezizomycotina</taxon>
        <taxon>Sordariomycetes</taxon>
        <taxon>Sordariomycetidae</taxon>
        <taxon>Sordariales</taxon>
        <taxon>Naviculisporaceae</taxon>
        <taxon>Rhypophila</taxon>
    </lineage>
</organism>
<evidence type="ECO:0000259" key="6">
    <source>
        <dbReference type="PROSITE" id="PS50048"/>
    </source>
</evidence>
<dbReference type="GO" id="GO:0003677">
    <property type="term" value="F:DNA binding"/>
    <property type="evidence" value="ECO:0007669"/>
    <property type="project" value="InterPro"/>
</dbReference>
<feature type="domain" description="Zn(2)-C6 fungal-type" evidence="6">
    <location>
        <begin position="77"/>
        <end position="106"/>
    </location>
</feature>
<feature type="compositionally biased region" description="Low complexity" evidence="5">
    <location>
        <begin position="766"/>
        <end position="775"/>
    </location>
</feature>
<dbReference type="GO" id="GO:0008270">
    <property type="term" value="F:zinc ion binding"/>
    <property type="evidence" value="ECO:0007669"/>
    <property type="project" value="InterPro"/>
</dbReference>
<dbReference type="Proteomes" id="UP001301769">
    <property type="component" value="Unassembled WGS sequence"/>
</dbReference>
<gene>
    <name evidence="7" type="ORF">QBC37DRAFT_432397</name>
</gene>
<feature type="region of interest" description="Disordered" evidence="5">
    <location>
        <begin position="764"/>
        <end position="800"/>
    </location>
</feature>
<protein>
    <recommendedName>
        <fullName evidence="6">Zn(2)-C6 fungal-type domain-containing protein</fullName>
    </recommendedName>
</protein>
<reference evidence="7" key="2">
    <citation type="submission" date="2023-05" db="EMBL/GenBank/DDBJ databases">
        <authorList>
            <consortium name="Lawrence Berkeley National Laboratory"/>
            <person name="Steindorff A."/>
            <person name="Hensen N."/>
            <person name="Bonometti L."/>
            <person name="Westerberg I."/>
            <person name="Brannstrom I.O."/>
            <person name="Guillou S."/>
            <person name="Cros-Aarteil S."/>
            <person name="Calhoun S."/>
            <person name="Haridas S."/>
            <person name="Kuo A."/>
            <person name="Mondo S."/>
            <person name="Pangilinan J."/>
            <person name="Riley R."/>
            <person name="Labutti K."/>
            <person name="Andreopoulos B."/>
            <person name="Lipzen A."/>
            <person name="Chen C."/>
            <person name="Yanf M."/>
            <person name="Daum C."/>
            <person name="Ng V."/>
            <person name="Clum A."/>
            <person name="Ohm R."/>
            <person name="Martin F."/>
            <person name="Silar P."/>
            <person name="Natvig D."/>
            <person name="Lalanne C."/>
            <person name="Gautier V."/>
            <person name="Ament-Velasquez S.L."/>
            <person name="Kruys A."/>
            <person name="Hutchinson M.I."/>
            <person name="Powell A.J."/>
            <person name="Barry K."/>
            <person name="Miller A.N."/>
            <person name="Grigoriev I.V."/>
            <person name="Debuchy R."/>
            <person name="Gladieux P."/>
            <person name="Thoren M.H."/>
            <person name="Johannesson H."/>
        </authorList>
    </citation>
    <scope>NUCLEOTIDE SEQUENCE</scope>
    <source>
        <strain evidence="7">PSN293</strain>
    </source>
</reference>
<evidence type="ECO:0000256" key="4">
    <source>
        <dbReference type="SAM" id="Coils"/>
    </source>
</evidence>
<evidence type="ECO:0000256" key="2">
    <source>
        <dbReference type="ARBA" id="ARBA00022723"/>
    </source>
</evidence>
<feature type="coiled-coil region" evidence="4">
    <location>
        <begin position="172"/>
        <end position="199"/>
    </location>
</feature>
<feature type="compositionally biased region" description="Low complexity" evidence="5">
    <location>
        <begin position="1"/>
        <end position="40"/>
    </location>
</feature>
<dbReference type="SMART" id="SM00066">
    <property type="entry name" value="GAL4"/>
    <property type="match status" value="1"/>
</dbReference>
<dbReference type="PROSITE" id="PS50048">
    <property type="entry name" value="ZN2_CY6_FUNGAL_2"/>
    <property type="match status" value="1"/>
</dbReference>
<evidence type="ECO:0000256" key="3">
    <source>
        <dbReference type="ARBA" id="ARBA00023242"/>
    </source>
</evidence>
<dbReference type="PANTHER" id="PTHR31001:SF90">
    <property type="entry name" value="CENTROMERE DNA-BINDING PROTEIN COMPLEX CBF3 SUBUNIT B"/>
    <property type="match status" value="1"/>
</dbReference>
<dbReference type="Pfam" id="PF04082">
    <property type="entry name" value="Fungal_trans"/>
    <property type="match status" value="1"/>
</dbReference>
<keyword evidence="2" id="KW-0479">Metal-binding</keyword>
<dbReference type="InterPro" id="IPR036864">
    <property type="entry name" value="Zn2-C6_fun-type_DNA-bd_sf"/>
</dbReference>
<sequence>MQASAADPSAGAAAPSSASSSASISESGSSQAPAAASRAAVVPGQIALPGSAANETTAGVRRQANRSSRSSRKGHYSCDFCRVRKLRCDRPLPCTNCVSRGKKCSFVSGDGQVFEADRTPSQDRSHSQRVVGNGPPGTLDPASTALPKNGASLPHGLSASTNNVPPADAPPQGSLLAEIQALRRLAQDLENRVAQTSTASNSHEVHPPCELTPTSARFDIGSTRAHLSSDIGEVGEVVAQLERVSMGQVSHAPAFVDALVFKTERIQVIPRIPVYSNQSPKPARCIVLPLQEEANVLVDKFINCVSYIYRVVHHPSLPAIVDDVYRQINGQEPIRPGHLVLLLSIIATATHVWGTGDGQTGSASLLFSSAAQANSQTPLWIKLTHDVLNAKQNCATTSLETVQGVIILSFLLSNIEGVSLRYRALINTGLLLGREMGLHRIDHPSNLINAHTLEAEMGRRAWWYLVATDWLMAARVGGPGEGVYFSNPDHMMVKKPRNANDLDLTITSYHQDAPLSQPTEMSYFIQRVRLAEISRRVVDHNAMIAYGPGRSHQDAHILAMDAEIDRMLRDIPAFFHLENYDHDLDEELTKTFIEAYLLNSLIHTVRCKLHLGYLSSGPDVNSRSHAFSRDACLSSARRLLRAEIQLMRTRHPFVETRLHLAGNLYGIFVASIVLLMDAYVTGSPLDETRRSEVNEALRIVENAKGHSLAATNLHESLTDVLAKHRARLELKQHQYHQQQEVHQHLPQHSTYYQQQEALRIANPTGHQQQQQQHEQLPISATPGANAYGGPIMPGPGDANMAMPLSYEDGHHMSYDNELAQGLEALMEYDGFQWNDLLSGIDSRSFF</sequence>
<dbReference type="PROSITE" id="PS00463">
    <property type="entry name" value="ZN2_CY6_FUNGAL_1"/>
    <property type="match status" value="1"/>
</dbReference>
<dbReference type="Gene3D" id="4.10.240.10">
    <property type="entry name" value="Zn(2)-C6 fungal-type DNA-binding domain"/>
    <property type="match status" value="1"/>
</dbReference>
<dbReference type="CDD" id="cd00067">
    <property type="entry name" value="GAL4"/>
    <property type="match status" value="1"/>
</dbReference>